<reference evidence="2 3" key="1">
    <citation type="journal article" date="2012" name="Appl. Environ. Microbiol.">
        <title>Involvement of two latex-clearing proteins during rubber degradation and insights into the subsequent degradation pathway revealed by the genome sequence of Gordonia polyisoprenivorans strain VH2.</title>
        <authorList>
            <person name="Hiessl S."/>
            <person name="Schuldes J."/>
            <person name="Thurmer A."/>
            <person name="Halbsguth T."/>
            <person name="Broker D."/>
            <person name="Angelov A."/>
            <person name="Liebl W."/>
            <person name="Daniel R."/>
            <person name="Steinbuchel A."/>
        </authorList>
    </citation>
    <scope>NUCLEOTIDE SEQUENCE [LARGE SCALE GENOMIC DNA]</scope>
    <source>
        <strain evidence="3">DSM 44266 / VH2</strain>
    </source>
</reference>
<feature type="transmembrane region" description="Helical" evidence="1">
    <location>
        <begin position="20"/>
        <end position="40"/>
    </location>
</feature>
<proteinExistence type="predicted"/>
<dbReference type="KEGG" id="gpo:GPOL_c41860"/>
<name>H6MTW1_GORPV</name>
<accession>H6MTW1</accession>
<feature type="transmembrane region" description="Helical" evidence="1">
    <location>
        <begin position="236"/>
        <end position="258"/>
    </location>
</feature>
<evidence type="ECO:0000313" key="3">
    <source>
        <dbReference type="Proteomes" id="UP000009154"/>
    </source>
</evidence>
<dbReference type="EMBL" id="CP003119">
    <property type="protein sequence ID" value="AFA75192.1"/>
    <property type="molecule type" value="Genomic_DNA"/>
</dbReference>
<protein>
    <submittedName>
        <fullName evidence="2">Putative membrane protein</fullName>
    </submittedName>
</protein>
<keyword evidence="1" id="KW-0812">Transmembrane</keyword>
<dbReference type="AlphaFoldDB" id="H6MTW1"/>
<sequence length="322" mass="34022">MDVRYPTVGGGRSRLRSVGAALLTVVSVVLVVLTLLAGYLRSDLLDTDGYVAMVAPLASDPAIRAEVTDALVTVIDDHVDIAALSAEALSALTPGTGTRAAQVLSPLIVAQLQSYLHDTVERFVSSSAFATAWTTANRAAHATLDRLLAGDTGIVAIDLAPMVARIRQRLIDDGFTAAEQIPAIHHQVVLWQSDALRRAQHAVSALDSAARVLPWLTALAIIATIGVAAPTRRWRAAMGLGLGVTTMMLLLAVAVVVARGRYLDAVPADVITPDAARAVFDTVVAPLRTRIWVVAVVGAVPAVLAFVAERRGWPSGRRLHPR</sequence>
<dbReference type="HOGENOM" id="CLU_047940_0_0_11"/>
<dbReference type="eggNOG" id="ENOG502ZB54">
    <property type="taxonomic scope" value="Bacteria"/>
</dbReference>
<feature type="transmembrane region" description="Helical" evidence="1">
    <location>
        <begin position="212"/>
        <end position="229"/>
    </location>
</feature>
<dbReference type="Proteomes" id="UP000009154">
    <property type="component" value="Chromosome"/>
</dbReference>
<keyword evidence="1" id="KW-0472">Membrane</keyword>
<evidence type="ECO:0000313" key="2">
    <source>
        <dbReference type="EMBL" id="AFA75192.1"/>
    </source>
</evidence>
<gene>
    <name evidence="2" type="ordered locus">GPOL_c41860</name>
</gene>
<organism evidence="2 3">
    <name type="scientific">Gordonia polyisoprenivorans (strain DSM 44266 / VH2)</name>
    <dbReference type="NCBI Taxonomy" id="1112204"/>
    <lineage>
        <taxon>Bacteria</taxon>
        <taxon>Bacillati</taxon>
        <taxon>Actinomycetota</taxon>
        <taxon>Actinomycetes</taxon>
        <taxon>Mycobacteriales</taxon>
        <taxon>Gordoniaceae</taxon>
        <taxon>Gordonia</taxon>
    </lineage>
</organism>
<dbReference type="STRING" id="1112204.GPOL_c41860"/>
<keyword evidence="1" id="KW-1133">Transmembrane helix</keyword>
<feature type="transmembrane region" description="Helical" evidence="1">
    <location>
        <begin position="291"/>
        <end position="308"/>
    </location>
</feature>
<keyword evidence="3" id="KW-1185">Reference proteome</keyword>
<evidence type="ECO:0000256" key="1">
    <source>
        <dbReference type="SAM" id="Phobius"/>
    </source>
</evidence>